<gene>
    <name evidence="1" type="ORF">PFUGPA_03175</name>
</gene>
<dbReference type="OMA" id="EEWFEHF"/>
<name>W4IYX9_PLAFP</name>
<reference evidence="1 2" key="2">
    <citation type="submission" date="2013-02" db="EMBL/GenBank/DDBJ databases">
        <title>The Genome Sequence of Plasmodium falciparum Palo Alto/Uganda.</title>
        <authorList>
            <consortium name="The Broad Institute Genome Sequencing Platform"/>
            <consortium name="The Broad Institute Genome Sequencing Center for Infectious Disease"/>
            <person name="Neafsey D."/>
            <person name="Cheeseman I."/>
            <person name="Volkman S."/>
            <person name="Adams J."/>
            <person name="Walker B."/>
            <person name="Young S.K."/>
            <person name="Zeng Q."/>
            <person name="Gargeya S."/>
            <person name="Fitzgerald M."/>
            <person name="Haas B."/>
            <person name="Abouelleil A."/>
            <person name="Alvarado L."/>
            <person name="Arachchi H.M."/>
            <person name="Berlin A.M."/>
            <person name="Chapman S.B."/>
            <person name="Dewar J."/>
            <person name="Goldberg J."/>
            <person name="Griggs A."/>
            <person name="Gujja S."/>
            <person name="Hansen M."/>
            <person name="Howarth C."/>
            <person name="Imamovic A."/>
            <person name="Larimer J."/>
            <person name="McCowan C."/>
            <person name="Murphy C."/>
            <person name="Neiman D."/>
            <person name="Pearson M."/>
            <person name="Priest M."/>
            <person name="Roberts A."/>
            <person name="Saif S."/>
            <person name="Shea T."/>
            <person name="Sisk P."/>
            <person name="Sykes S."/>
            <person name="Wortman J."/>
            <person name="Nusbaum C."/>
            <person name="Birren B."/>
        </authorList>
    </citation>
    <scope>NUCLEOTIDE SEQUENCE [LARGE SCALE GENOMIC DNA]</scope>
    <source>
        <strain evidence="1 2">Palo Alto/Uganda</strain>
    </source>
</reference>
<evidence type="ECO:0000313" key="2">
    <source>
        <dbReference type="Proteomes" id="UP000019103"/>
    </source>
</evidence>
<reference evidence="1 2" key="1">
    <citation type="submission" date="2013-02" db="EMBL/GenBank/DDBJ databases">
        <title>The Genome Annotation of Plasmodium falciparum Palo Alto/Uganda.</title>
        <authorList>
            <consortium name="The Broad Institute Genome Sequencing Platform"/>
            <consortium name="The Broad Institute Genome Sequencing Center for Infectious Disease"/>
            <person name="Neafsey D."/>
            <person name="Hoffman S."/>
            <person name="Volkman S."/>
            <person name="Rosenthal P."/>
            <person name="Walker B."/>
            <person name="Young S.K."/>
            <person name="Zeng Q."/>
            <person name="Gargeya S."/>
            <person name="Fitzgerald M."/>
            <person name="Haas B."/>
            <person name="Abouelleil A."/>
            <person name="Allen A.W."/>
            <person name="Alvarado L."/>
            <person name="Arachchi H.M."/>
            <person name="Berlin A.M."/>
            <person name="Chapman S.B."/>
            <person name="Gainer-Dewar J."/>
            <person name="Goldberg J."/>
            <person name="Griggs A."/>
            <person name="Gujja S."/>
            <person name="Hansen M."/>
            <person name="Howarth C."/>
            <person name="Imamovic A."/>
            <person name="Ireland A."/>
            <person name="Larimer J."/>
            <person name="McCowan C."/>
            <person name="Murphy C."/>
            <person name="Pearson M."/>
            <person name="Poon T.W."/>
            <person name="Priest M."/>
            <person name="Roberts A."/>
            <person name="Saif S."/>
            <person name="Shea T."/>
            <person name="Sisk P."/>
            <person name="Sykes S."/>
            <person name="Wortman J."/>
            <person name="Nusbaum C."/>
            <person name="Birren B."/>
        </authorList>
    </citation>
    <scope>NUCLEOTIDE SEQUENCE [LARGE SCALE GENOMIC DNA]</scope>
    <source>
        <strain evidence="1 2">Palo Alto/Uganda</strain>
    </source>
</reference>
<organism evidence="1 2">
    <name type="scientific">Plasmodium falciparum (isolate Palo Alto / Uganda)</name>
    <dbReference type="NCBI Taxonomy" id="57270"/>
    <lineage>
        <taxon>Eukaryota</taxon>
        <taxon>Sar</taxon>
        <taxon>Alveolata</taxon>
        <taxon>Apicomplexa</taxon>
        <taxon>Aconoidasida</taxon>
        <taxon>Haemosporida</taxon>
        <taxon>Plasmodiidae</taxon>
        <taxon>Plasmodium</taxon>
        <taxon>Plasmodium (Laverania)</taxon>
    </lineage>
</organism>
<dbReference type="Proteomes" id="UP000019103">
    <property type="component" value="Unassembled WGS sequence"/>
</dbReference>
<dbReference type="OrthoDB" id="369006at2759"/>
<proteinExistence type="predicted"/>
<dbReference type="AlphaFoldDB" id="W4IYX9"/>
<accession>W4IYX9</accession>
<protein>
    <submittedName>
        <fullName evidence="1">Uncharacterized protein</fullName>
    </submittedName>
</protein>
<evidence type="ECO:0000313" key="1">
    <source>
        <dbReference type="EMBL" id="ETW54567.1"/>
    </source>
</evidence>
<dbReference type="EMBL" id="KI927383">
    <property type="protein sequence ID" value="ETW54567.1"/>
    <property type="molecule type" value="Genomic_DNA"/>
</dbReference>
<sequence>MEDEILKALTNRELKKVEKKKKKKLTILDKAKNIISQRKKDITEKKKNIVTNEEDIITPLALCDKEENVGNTNVAFFNLQDFCLKYSNTCKINDLNYENIEYELIISFISTFNNELKYQLKSHNMNKKEHKEVDDMIHNMVKIFMDKLIYYCTNPIIFLMQRNDSNSLFDKEIKNHINIFIKQVEQHSDTNILIKNCMNELLGKIFYFIPDPNDMASWISRQALVDLLKIIIDENENRNELCIIYSSDLIEKNYENLDFFQVDNVTVLIEIIQYAIIFLVEKKYEVKSFPLGNEEWFEHFKRLLISLKNCKWKIFLNQLIVMETFLYDKKREHLKKSFNELYKHQIELSSIKGNAYSKWFKIEMPLSVSLFK</sequence>